<sequence>MDATSSKVKALKFLASEPLLYFFAIGLGLFALSAIPGDAPEEIVIGEGRIEHLRSVFERRWQRPASSIEMEQLIENFLREEVLYREALTLGLDRNDSLIRRRLRMKMELAAGNYADTLDPGDETLQKFMQHNVDIYRIPARVTFQQHFFYADLLAPEPRNYSDVLKRLNNRQNTTRIGDNTVLPGVITETSEKRIDLQFGQGFTTQLTGLPPKQWAGPIHSAYGDHLILIEERLPARMPSLAEIRDQVLTDWQALAQKKLLQQQYEQYRQRYHVLIYREANQPTQVATQ</sequence>
<feature type="domain" description="PpiC" evidence="2">
    <location>
        <begin position="122"/>
        <end position="246"/>
    </location>
</feature>
<evidence type="ECO:0000313" key="4">
    <source>
        <dbReference type="Proteomes" id="UP001139028"/>
    </source>
</evidence>
<feature type="transmembrane region" description="Helical" evidence="1">
    <location>
        <begin position="20"/>
        <end position="39"/>
    </location>
</feature>
<dbReference type="RefSeq" id="WP_252470523.1">
    <property type="nucleotide sequence ID" value="NZ_JALBWM010000072.1"/>
</dbReference>
<keyword evidence="1" id="KW-0472">Membrane</keyword>
<comment type="caution">
    <text evidence="3">The sequence shown here is derived from an EMBL/GenBank/DDBJ whole genome shotgun (WGS) entry which is preliminary data.</text>
</comment>
<dbReference type="AlphaFoldDB" id="A0A9X2J6P4"/>
<gene>
    <name evidence="3" type="ORF">MO867_14895</name>
</gene>
<keyword evidence="1" id="KW-0812">Transmembrane</keyword>
<protein>
    <submittedName>
        <fullName evidence="3">Peptidylprolyl isomerase</fullName>
    </submittedName>
</protein>
<keyword evidence="1" id="KW-1133">Transmembrane helix</keyword>
<evidence type="ECO:0000256" key="1">
    <source>
        <dbReference type="SAM" id="Phobius"/>
    </source>
</evidence>
<dbReference type="Proteomes" id="UP001139028">
    <property type="component" value="Unassembled WGS sequence"/>
</dbReference>
<proteinExistence type="predicted"/>
<organism evidence="3 4">
    <name type="scientific">Microbulbifer okhotskensis</name>
    <dbReference type="NCBI Taxonomy" id="2926617"/>
    <lineage>
        <taxon>Bacteria</taxon>
        <taxon>Pseudomonadati</taxon>
        <taxon>Pseudomonadota</taxon>
        <taxon>Gammaproteobacteria</taxon>
        <taxon>Cellvibrionales</taxon>
        <taxon>Microbulbiferaceae</taxon>
        <taxon>Microbulbifer</taxon>
    </lineage>
</organism>
<evidence type="ECO:0000313" key="3">
    <source>
        <dbReference type="EMBL" id="MCO1335624.1"/>
    </source>
</evidence>
<dbReference type="InterPro" id="IPR000297">
    <property type="entry name" value="PPIase_PpiC"/>
</dbReference>
<accession>A0A9X2J6P4</accession>
<keyword evidence="3" id="KW-0413">Isomerase</keyword>
<dbReference type="EMBL" id="JALBWM010000072">
    <property type="protein sequence ID" value="MCO1335624.1"/>
    <property type="molecule type" value="Genomic_DNA"/>
</dbReference>
<reference evidence="3" key="1">
    <citation type="journal article" date="2022" name="Arch. Microbiol.">
        <title>Microbulbifer okhotskensis sp. nov., isolated from a deep bottom sediment of the Okhotsk Sea.</title>
        <authorList>
            <person name="Romanenko L."/>
            <person name="Kurilenko V."/>
            <person name="Otstavnykh N."/>
            <person name="Velansky P."/>
            <person name="Isaeva M."/>
            <person name="Mikhailov V."/>
        </authorList>
    </citation>
    <scope>NUCLEOTIDE SEQUENCE</scope>
    <source>
        <strain evidence="3">OS29</strain>
    </source>
</reference>
<dbReference type="Pfam" id="PF13145">
    <property type="entry name" value="Rotamase_2"/>
    <property type="match status" value="1"/>
</dbReference>
<keyword evidence="4" id="KW-1185">Reference proteome</keyword>
<evidence type="ECO:0000259" key="2">
    <source>
        <dbReference type="Pfam" id="PF13145"/>
    </source>
</evidence>
<name>A0A9X2J6P4_9GAMM</name>
<dbReference type="GO" id="GO:0003755">
    <property type="term" value="F:peptidyl-prolyl cis-trans isomerase activity"/>
    <property type="evidence" value="ECO:0007669"/>
    <property type="project" value="InterPro"/>
</dbReference>